<evidence type="ECO:0000313" key="2">
    <source>
        <dbReference type="Proteomes" id="UP000001870"/>
    </source>
</evidence>
<reference evidence="1 2" key="2">
    <citation type="journal article" date="2015" name="Antonie Van Leeuwenhoek">
        <title>Ecophysiological diversity of a novel member of the genus Alteromonas, and description of Alteromonas mediterranea sp. nov.</title>
        <authorList>
            <person name="Ivanova E.P."/>
            <person name="Lopez-Perez M."/>
            <person name="Zabalos M."/>
            <person name="Nguyen S.H."/>
            <person name="Webb H.K."/>
            <person name="Ryan J."/>
            <person name="Lagutin K."/>
            <person name="Vyssotski M."/>
            <person name="Crawford R.J."/>
            <person name="Rodriguez-Valera F."/>
        </authorList>
    </citation>
    <scope>NUCLEOTIDE SEQUENCE [LARGE SCALE GENOMIC DNA]</scope>
    <source>
        <strain evidence="2">DSM 17117 / CIP 110805 / LMG 28347 / Deep ecotype</strain>
    </source>
</reference>
<keyword evidence="2" id="KW-1185">Reference proteome</keyword>
<dbReference type="KEGG" id="amc:MADE_1009220"/>
<sequence>MKPAKAGFFVLGLCEIHQMHLHVDLVFLINERKTTLSFFLYFSVGCG</sequence>
<dbReference type="AlphaFoldDB" id="F2GB76"/>
<dbReference type="HOGENOM" id="CLU_3131562_0_0_6"/>
<evidence type="ECO:0000313" key="1">
    <source>
        <dbReference type="EMBL" id="AEA97982.1"/>
    </source>
</evidence>
<dbReference type="EMBL" id="CP001103">
    <property type="protein sequence ID" value="AEA97982.1"/>
    <property type="molecule type" value="Genomic_DNA"/>
</dbReference>
<protein>
    <submittedName>
        <fullName evidence="1">Uncharacterized protein</fullName>
    </submittedName>
</protein>
<dbReference type="Proteomes" id="UP000001870">
    <property type="component" value="Chromosome"/>
</dbReference>
<proteinExistence type="predicted"/>
<reference evidence="1 2" key="1">
    <citation type="journal article" date="2008" name="ISME J.">
        <title>Comparative genomics of two ecotypes of the marine planktonic copiotroph Alteromonas macleodii suggests alternative lifestyles associated with different kinds of particulate organic matter.</title>
        <authorList>
            <person name="Ivars-Martinez E."/>
            <person name="Martin-Cuadrado A.B."/>
            <person name="D'Auria G."/>
            <person name="Mira A."/>
            <person name="Ferriera S."/>
            <person name="Johnson J."/>
            <person name="Friedman R."/>
            <person name="Rodriguez-Valera F."/>
        </authorList>
    </citation>
    <scope>NUCLEOTIDE SEQUENCE [LARGE SCALE GENOMIC DNA]</scope>
    <source>
        <strain evidence="2">DSM 17117 / CIP 110805 / LMG 28347 / Deep ecotype</strain>
    </source>
</reference>
<gene>
    <name evidence="1" type="ordered locus">MADE_1009220</name>
</gene>
<name>F2GB76_ALTMD</name>
<organism evidence="1 2">
    <name type="scientific">Alteromonas mediterranea (strain DSM 17117 / CIP 110805 / LMG 28347 / Deep ecotype)</name>
    <dbReference type="NCBI Taxonomy" id="1774373"/>
    <lineage>
        <taxon>Bacteria</taxon>
        <taxon>Pseudomonadati</taxon>
        <taxon>Pseudomonadota</taxon>
        <taxon>Gammaproteobacteria</taxon>
        <taxon>Alteromonadales</taxon>
        <taxon>Alteromonadaceae</taxon>
        <taxon>Alteromonas/Salinimonas group</taxon>
        <taxon>Alteromonas</taxon>
    </lineage>
</organism>
<accession>F2GB76</accession>